<protein>
    <submittedName>
        <fullName evidence="2">Uncharacterized protein</fullName>
    </submittedName>
</protein>
<dbReference type="Proteomes" id="UP000198460">
    <property type="component" value="Unassembled WGS sequence"/>
</dbReference>
<sequence>MGDTLAADLSSCRALTCAPAREPHAAAARSLTGRGKTRNRADSTAHAGFAASPASSGVRRMKG</sequence>
<gene>
    <name evidence="2" type="ORF">BSIN_2558</name>
</gene>
<evidence type="ECO:0000313" key="2">
    <source>
        <dbReference type="EMBL" id="SMF99540.1"/>
    </source>
</evidence>
<accession>A0A238H2X3</accession>
<organism evidence="2 3">
    <name type="scientific">Burkholderia singularis</name>
    <dbReference type="NCBI Taxonomy" id="1503053"/>
    <lineage>
        <taxon>Bacteria</taxon>
        <taxon>Pseudomonadati</taxon>
        <taxon>Pseudomonadota</taxon>
        <taxon>Betaproteobacteria</taxon>
        <taxon>Burkholderiales</taxon>
        <taxon>Burkholderiaceae</taxon>
        <taxon>Burkholderia</taxon>
        <taxon>pseudomallei group</taxon>
    </lineage>
</organism>
<evidence type="ECO:0000313" key="3">
    <source>
        <dbReference type="Proteomes" id="UP000198460"/>
    </source>
</evidence>
<feature type="region of interest" description="Disordered" evidence="1">
    <location>
        <begin position="20"/>
        <end position="63"/>
    </location>
</feature>
<evidence type="ECO:0000256" key="1">
    <source>
        <dbReference type="SAM" id="MobiDB-lite"/>
    </source>
</evidence>
<name>A0A238H2X3_9BURK</name>
<reference evidence="2 3" key="1">
    <citation type="submission" date="2017-04" db="EMBL/GenBank/DDBJ databases">
        <authorList>
            <person name="Afonso C.L."/>
            <person name="Miller P.J."/>
            <person name="Scott M.A."/>
            <person name="Spackman E."/>
            <person name="Goraichik I."/>
            <person name="Dimitrov K.M."/>
            <person name="Suarez D.L."/>
            <person name="Swayne D.E."/>
        </authorList>
    </citation>
    <scope>NUCLEOTIDE SEQUENCE [LARGE SCALE GENOMIC DNA]</scope>
    <source>
        <strain evidence="2">LMG 28154</strain>
    </source>
</reference>
<proteinExistence type="predicted"/>
<dbReference type="AlphaFoldDB" id="A0A238H2X3"/>
<dbReference type="EMBL" id="FXAN01000041">
    <property type="protein sequence ID" value="SMF99540.1"/>
    <property type="molecule type" value="Genomic_DNA"/>
</dbReference>